<dbReference type="AlphaFoldDB" id="A0A1H8CEX8"/>
<dbReference type="SUPFAM" id="SSF56059">
    <property type="entry name" value="Glutathione synthetase ATP-binding domain-like"/>
    <property type="match status" value="1"/>
</dbReference>
<sequence>MAHQVEVLILTSDLDFATDRVCRELTRRGRKFLRLNREQLGDVLLALDPTEPRLTCRHDGRTWTVGSELRSVWWRQGTFDRNVAGNGAEVEDQLQRSQWSAFMRSMMVFDDARWFNCPSAVYRAEIKALQLAAAAEVGFDVPRTVMTNDPDINPPAADGLPVAIKSVDTLLLRDGPDQLFGYTSIMDWKDAALPELTAALTVQQALMNKLDLRVTVVEDRLWCTSIKRAGEGIEVDWRLTGKDQLEIVDHVLSDEDANRCREFVARLGLRYGAIDLAVAAGRSWFIEINPTGEWGWVDGETRPIAAAIAVALSCSR</sequence>
<protein>
    <recommendedName>
        <fullName evidence="3">RimK-like ATP-grasp domain-containing protein</fullName>
    </recommendedName>
</protein>
<gene>
    <name evidence="1" type="ORF">SAMN05192583_1590</name>
</gene>
<keyword evidence="2" id="KW-1185">Reference proteome</keyword>
<reference evidence="2" key="1">
    <citation type="submission" date="2016-10" db="EMBL/GenBank/DDBJ databases">
        <authorList>
            <person name="Varghese N."/>
            <person name="Submissions S."/>
        </authorList>
    </citation>
    <scope>NUCLEOTIDE SEQUENCE [LARGE SCALE GENOMIC DNA]</scope>
    <source>
        <strain evidence="2">S6-262</strain>
    </source>
</reference>
<organism evidence="1 2">
    <name type="scientific">Sphingomonas gellani</name>
    <dbReference type="NCBI Taxonomy" id="1166340"/>
    <lineage>
        <taxon>Bacteria</taxon>
        <taxon>Pseudomonadati</taxon>
        <taxon>Pseudomonadota</taxon>
        <taxon>Alphaproteobacteria</taxon>
        <taxon>Sphingomonadales</taxon>
        <taxon>Sphingomonadaceae</taxon>
        <taxon>Sphingomonas</taxon>
    </lineage>
</organism>
<dbReference type="EMBL" id="FOCF01000003">
    <property type="protein sequence ID" value="SEM93821.1"/>
    <property type="molecule type" value="Genomic_DNA"/>
</dbReference>
<evidence type="ECO:0008006" key="3">
    <source>
        <dbReference type="Google" id="ProtNLM"/>
    </source>
</evidence>
<name>A0A1H8CEX8_9SPHN</name>
<dbReference type="Gene3D" id="3.30.470.20">
    <property type="entry name" value="ATP-grasp fold, B domain"/>
    <property type="match status" value="1"/>
</dbReference>
<evidence type="ECO:0000313" key="1">
    <source>
        <dbReference type="EMBL" id="SEM93821.1"/>
    </source>
</evidence>
<accession>A0A1H8CEX8</accession>
<dbReference type="OrthoDB" id="583309at2"/>
<dbReference type="STRING" id="1166340.SAMN05192583_1590"/>
<dbReference type="Proteomes" id="UP000199206">
    <property type="component" value="Unassembled WGS sequence"/>
</dbReference>
<dbReference type="RefSeq" id="WP_093665162.1">
    <property type="nucleotide sequence ID" value="NZ_FOCF01000003.1"/>
</dbReference>
<evidence type="ECO:0000313" key="2">
    <source>
        <dbReference type="Proteomes" id="UP000199206"/>
    </source>
</evidence>
<proteinExistence type="predicted"/>